<evidence type="ECO:0000313" key="1">
    <source>
        <dbReference type="EMBL" id="RKR96221.1"/>
    </source>
</evidence>
<dbReference type="EMBL" id="RBKV01000001">
    <property type="protein sequence ID" value="RKR96221.1"/>
    <property type="molecule type" value="Genomic_DNA"/>
</dbReference>
<sequence length="81" mass="8952">MDAPRDEESTVWLEDAVGNAIGISRFADGDDPRVLLTVPALGLKREIDAEDASRLIQMLQTGMSFSEITGDRSFRLDLNEL</sequence>
<dbReference type="AlphaFoldDB" id="A0A495K4V3"/>
<gene>
    <name evidence="1" type="ORF">DFJ75_3061</name>
</gene>
<dbReference type="Proteomes" id="UP000274762">
    <property type="component" value="Unassembled WGS sequence"/>
</dbReference>
<comment type="caution">
    <text evidence="1">The sequence shown here is derived from an EMBL/GenBank/DDBJ whole genome shotgun (WGS) entry which is preliminary data.</text>
</comment>
<evidence type="ECO:0000313" key="2">
    <source>
        <dbReference type="Proteomes" id="UP000274762"/>
    </source>
</evidence>
<organism evidence="1 2">
    <name type="scientific">Williamsia marianensis</name>
    <dbReference type="NCBI Taxonomy" id="85044"/>
    <lineage>
        <taxon>Bacteria</taxon>
        <taxon>Bacillati</taxon>
        <taxon>Actinomycetota</taxon>
        <taxon>Actinomycetes</taxon>
        <taxon>Mycobacteriales</taxon>
        <taxon>Nocardiaceae</taxon>
        <taxon>Williamsia</taxon>
    </lineage>
</organism>
<name>A0A495K4V3_WILMA</name>
<protein>
    <submittedName>
        <fullName evidence="1">Uncharacterized protein</fullName>
    </submittedName>
</protein>
<accession>A0A495K4V3</accession>
<proteinExistence type="predicted"/>
<reference evidence="1 2" key="1">
    <citation type="submission" date="2018-10" db="EMBL/GenBank/DDBJ databases">
        <title>Sequencing the genomes of 1000 actinobacteria strains.</title>
        <authorList>
            <person name="Klenk H.-P."/>
        </authorList>
    </citation>
    <scope>NUCLEOTIDE SEQUENCE [LARGE SCALE GENOMIC DNA]</scope>
    <source>
        <strain evidence="1 2">DSM 44343</strain>
    </source>
</reference>
<dbReference type="RefSeq" id="WP_062799978.1">
    <property type="nucleotide sequence ID" value="NZ_CBCRXS010000005.1"/>
</dbReference>